<proteinExistence type="predicted"/>
<evidence type="ECO:0000313" key="2">
    <source>
        <dbReference type="Proteomes" id="UP000499080"/>
    </source>
</evidence>
<evidence type="ECO:0000313" key="1">
    <source>
        <dbReference type="EMBL" id="GBN50313.1"/>
    </source>
</evidence>
<gene>
    <name evidence="1" type="ORF">AVEN_163913_1</name>
</gene>
<dbReference type="EMBL" id="BGPR01011238">
    <property type="protein sequence ID" value="GBN50313.1"/>
    <property type="molecule type" value="Genomic_DNA"/>
</dbReference>
<accession>A0A4Y2PHA2</accession>
<comment type="caution">
    <text evidence="1">The sequence shown here is derived from an EMBL/GenBank/DDBJ whole genome shotgun (WGS) entry which is preliminary data.</text>
</comment>
<name>A0A4Y2PHA2_ARAVE</name>
<dbReference type="AlphaFoldDB" id="A0A4Y2PHA2"/>
<keyword evidence="2" id="KW-1185">Reference proteome</keyword>
<protein>
    <submittedName>
        <fullName evidence="1">Uncharacterized protein</fullName>
    </submittedName>
</protein>
<sequence>MEDRNAERTRTQVLDSWPMYSVTSLLRYNPSNSSSACFSFLNSSKTAEYCSVRIISHSFVIASLGYGDRFMHFEARLDEIDGFIVSKSVEASRMDVNRRLEGCDLSTVDSFYSAYRTYPLALSIRHTCQQWVNQAGCGTG</sequence>
<dbReference type="Proteomes" id="UP000499080">
    <property type="component" value="Unassembled WGS sequence"/>
</dbReference>
<reference evidence="1 2" key="1">
    <citation type="journal article" date="2019" name="Sci. Rep.">
        <title>Orb-weaving spider Araneus ventricosus genome elucidates the spidroin gene catalogue.</title>
        <authorList>
            <person name="Kono N."/>
            <person name="Nakamura H."/>
            <person name="Ohtoshi R."/>
            <person name="Moran D.A.P."/>
            <person name="Shinohara A."/>
            <person name="Yoshida Y."/>
            <person name="Fujiwara M."/>
            <person name="Mori M."/>
            <person name="Tomita M."/>
            <person name="Arakawa K."/>
        </authorList>
    </citation>
    <scope>NUCLEOTIDE SEQUENCE [LARGE SCALE GENOMIC DNA]</scope>
</reference>
<organism evidence="1 2">
    <name type="scientific">Araneus ventricosus</name>
    <name type="common">Orbweaver spider</name>
    <name type="synonym">Epeira ventricosa</name>
    <dbReference type="NCBI Taxonomy" id="182803"/>
    <lineage>
        <taxon>Eukaryota</taxon>
        <taxon>Metazoa</taxon>
        <taxon>Ecdysozoa</taxon>
        <taxon>Arthropoda</taxon>
        <taxon>Chelicerata</taxon>
        <taxon>Arachnida</taxon>
        <taxon>Araneae</taxon>
        <taxon>Araneomorphae</taxon>
        <taxon>Entelegynae</taxon>
        <taxon>Araneoidea</taxon>
        <taxon>Araneidae</taxon>
        <taxon>Araneus</taxon>
    </lineage>
</organism>